<dbReference type="AlphaFoldDB" id="A0A8T1FJQ9"/>
<evidence type="ECO:0000313" key="2">
    <source>
        <dbReference type="Proteomes" id="UP000697107"/>
    </source>
</evidence>
<name>A0A8T1FJQ9_9STRA</name>
<dbReference type="VEuPathDB" id="FungiDB:PC110_g15643"/>
<dbReference type="EMBL" id="RCML01000587">
    <property type="protein sequence ID" value="KAG2973179.1"/>
    <property type="molecule type" value="Genomic_DNA"/>
</dbReference>
<proteinExistence type="predicted"/>
<evidence type="ECO:0008006" key="3">
    <source>
        <dbReference type="Google" id="ProtNLM"/>
    </source>
</evidence>
<evidence type="ECO:0000313" key="1">
    <source>
        <dbReference type="EMBL" id="KAG2973179.1"/>
    </source>
</evidence>
<gene>
    <name evidence="1" type="ORF">PC118_g15280</name>
</gene>
<dbReference type="VEuPathDB" id="FungiDB:PC110_g15642"/>
<reference evidence="1" key="1">
    <citation type="submission" date="2018-10" db="EMBL/GenBank/DDBJ databases">
        <title>Effector identification in a new, highly contiguous assembly of the strawberry crown rot pathogen Phytophthora cactorum.</title>
        <authorList>
            <person name="Armitage A.D."/>
            <person name="Nellist C.F."/>
            <person name="Bates H."/>
            <person name="Vickerstaff R.J."/>
            <person name="Harrison R.J."/>
        </authorList>
    </citation>
    <scope>NUCLEOTIDE SEQUENCE</scope>
    <source>
        <strain evidence="1">P415</strain>
    </source>
</reference>
<accession>A0A8T1FJQ9</accession>
<protein>
    <recommendedName>
        <fullName evidence="3">RXLR phytopathogen effector protein WY-domain domain-containing protein</fullName>
    </recommendedName>
</protein>
<organism evidence="1 2">
    <name type="scientific">Phytophthora cactorum</name>
    <dbReference type="NCBI Taxonomy" id="29920"/>
    <lineage>
        <taxon>Eukaryota</taxon>
        <taxon>Sar</taxon>
        <taxon>Stramenopiles</taxon>
        <taxon>Oomycota</taxon>
        <taxon>Peronosporomycetes</taxon>
        <taxon>Peronosporales</taxon>
        <taxon>Peronosporaceae</taxon>
        <taxon>Phytophthora</taxon>
    </lineage>
</organism>
<comment type="caution">
    <text evidence="1">The sequence shown here is derived from an EMBL/GenBank/DDBJ whole genome shotgun (WGS) entry which is preliminary data.</text>
</comment>
<dbReference type="Proteomes" id="UP000697107">
    <property type="component" value="Unassembled WGS sequence"/>
</dbReference>
<sequence>MHLKYDQSRVFFNPEFSHWLQYVDDLAKFSKKEVSAIQTLTAKYGDEILYKMIEDAKDPDEVFHLFKLDKVRRDILSNSDFTDWVKYVDDLNAKHPEEPKFVVRSLRKYFADDYILTMTQSAKSVEGTRGIATKVEDDLLRVWLYSQKTPDDALGAIGHGELMYTLLESPLWGIWAKYLNAYNSRYPDKKATVIKVLTRKYGDDHVAEILEMAKSKDTTQDIATKLASMQLQLWLRNEKTVMDVFKILKLYRTESDFSHSPLLNPWVAYMNTIVTVNPNKMSVLLSTLETRFSERPLLQILDTAKKFPSMESAATQLKAEKIEDILREGPLLIKWMKYVEVFNKGEAPKKQESWIEPIRLEFGSIRLEGMIEKAMKDPSTATFD</sequence>